<comment type="caution">
    <text evidence="1">The sequence shown here is derived from an EMBL/GenBank/DDBJ whole genome shotgun (WGS) entry which is preliminary data.</text>
</comment>
<organism evidence="1">
    <name type="scientific">marine sediment metagenome</name>
    <dbReference type="NCBI Taxonomy" id="412755"/>
    <lineage>
        <taxon>unclassified sequences</taxon>
        <taxon>metagenomes</taxon>
        <taxon>ecological metagenomes</taxon>
    </lineage>
</organism>
<evidence type="ECO:0000313" key="1">
    <source>
        <dbReference type="EMBL" id="KKK50526.1"/>
    </source>
</evidence>
<name>A0A0F8YR78_9ZZZZ</name>
<reference evidence="1" key="1">
    <citation type="journal article" date="2015" name="Nature">
        <title>Complex archaea that bridge the gap between prokaryotes and eukaryotes.</title>
        <authorList>
            <person name="Spang A."/>
            <person name="Saw J.H."/>
            <person name="Jorgensen S.L."/>
            <person name="Zaremba-Niedzwiedzka K."/>
            <person name="Martijn J."/>
            <person name="Lind A.E."/>
            <person name="van Eijk R."/>
            <person name="Schleper C."/>
            <person name="Guy L."/>
            <person name="Ettema T.J."/>
        </authorList>
    </citation>
    <scope>NUCLEOTIDE SEQUENCE</scope>
</reference>
<proteinExistence type="predicted"/>
<protein>
    <submittedName>
        <fullName evidence="1">Uncharacterized protein</fullName>
    </submittedName>
</protein>
<dbReference type="AlphaFoldDB" id="A0A0F8YR78"/>
<gene>
    <name evidence="1" type="ORF">LCGC14_3124140</name>
</gene>
<dbReference type="EMBL" id="LAZR01067978">
    <property type="protein sequence ID" value="KKK50526.1"/>
    <property type="molecule type" value="Genomic_DNA"/>
</dbReference>
<accession>A0A0F8YR78</accession>
<sequence length="57" mass="6734">MVRHIDKNNYKEIMFIENVILKDVELLEINVNVLNTLKIQKLLVLEIKDIETAIKNN</sequence>